<accession>A0ABT2TK39</accession>
<dbReference type="Proteomes" id="UP001652442">
    <property type="component" value="Unassembled WGS sequence"/>
</dbReference>
<dbReference type="RefSeq" id="WP_158424777.1">
    <property type="nucleotide sequence ID" value="NZ_JAOQJQ010000002.1"/>
</dbReference>
<evidence type="ECO:0000313" key="2">
    <source>
        <dbReference type="Proteomes" id="UP001652442"/>
    </source>
</evidence>
<evidence type="ECO:0000313" key="1">
    <source>
        <dbReference type="EMBL" id="MCU6762046.1"/>
    </source>
</evidence>
<name>A0ABT2TK39_9FIRM</name>
<protein>
    <submittedName>
        <fullName evidence="1">Uncharacterized protein</fullName>
    </submittedName>
</protein>
<comment type="caution">
    <text evidence="1">The sequence shown here is derived from an EMBL/GenBank/DDBJ whole genome shotgun (WGS) entry which is preliminary data.</text>
</comment>
<dbReference type="EMBL" id="JAOQJQ010000002">
    <property type="protein sequence ID" value="MCU6762046.1"/>
    <property type="molecule type" value="Genomic_DNA"/>
</dbReference>
<proteinExistence type="predicted"/>
<keyword evidence="2" id="KW-1185">Reference proteome</keyword>
<organism evidence="1 2">
    <name type="scientific">Brotonthovivens ammoniilytica</name>
    <dbReference type="NCBI Taxonomy" id="2981725"/>
    <lineage>
        <taxon>Bacteria</taxon>
        <taxon>Bacillati</taxon>
        <taxon>Bacillota</taxon>
        <taxon>Clostridia</taxon>
        <taxon>Lachnospirales</taxon>
        <taxon>Lachnospiraceae</taxon>
        <taxon>Brotonthovivens</taxon>
    </lineage>
</organism>
<reference evidence="1 2" key="1">
    <citation type="journal article" date="2021" name="ISME Commun">
        <title>Automated analysis of genomic sequences facilitates high-throughput and comprehensive description of bacteria.</title>
        <authorList>
            <person name="Hitch T.C.A."/>
        </authorList>
    </citation>
    <scope>NUCLEOTIDE SEQUENCE [LARGE SCALE GENOMIC DNA]</scope>
    <source>
        <strain evidence="1 2">Sanger_109</strain>
    </source>
</reference>
<gene>
    <name evidence="1" type="ORF">OCV88_06780</name>
</gene>
<sequence>MNMILKTSNLLGDEGELQANENLEQLFMKVVKKQPQGGVNAVLILTLMWFNNWEGRKNYE</sequence>